<evidence type="ECO:0000313" key="3">
    <source>
        <dbReference type="Proteomes" id="UP000515811"/>
    </source>
</evidence>
<dbReference type="RefSeq" id="WP_187597941.1">
    <property type="nucleotide sequence ID" value="NZ_CP060714.1"/>
</dbReference>
<organism evidence="2 3">
    <name type="scientific">Diaphorobacter ruginosibacter</name>
    <dbReference type="NCBI Taxonomy" id="1715720"/>
    <lineage>
        <taxon>Bacteria</taxon>
        <taxon>Pseudomonadati</taxon>
        <taxon>Pseudomonadota</taxon>
        <taxon>Betaproteobacteria</taxon>
        <taxon>Burkholderiales</taxon>
        <taxon>Comamonadaceae</taxon>
        <taxon>Diaphorobacter</taxon>
    </lineage>
</organism>
<keyword evidence="1" id="KW-0175">Coiled coil</keyword>
<reference evidence="2 3" key="1">
    <citation type="submission" date="2020-08" db="EMBL/GenBank/DDBJ databases">
        <title>Genome sequence of Diaphorobacter ruginosibacter DSM 27467T.</title>
        <authorList>
            <person name="Hyun D.-W."/>
            <person name="Bae J.-W."/>
        </authorList>
    </citation>
    <scope>NUCLEOTIDE SEQUENCE [LARGE SCALE GENOMIC DNA]</scope>
    <source>
        <strain evidence="2 3">DSM 27467</strain>
    </source>
</reference>
<dbReference type="EMBL" id="CP060714">
    <property type="protein sequence ID" value="QNN57696.1"/>
    <property type="molecule type" value="Genomic_DNA"/>
</dbReference>
<dbReference type="AlphaFoldDB" id="A0A7G9RQ21"/>
<evidence type="ECO:0000256" key="1">
    <source>
        <dbReference type="SAM" id="Coils"/>
    </source>
</evidence>
<sequence length="133" mass="14754">MLPDKIAKSHLLKLHRMQDDMSRACRDLEALRMAYLRIAAEFLSVPGVHTGFDADIDVPGQHQADRCVEIIAAHAVLRADIEQALLVGISGKQVVALQAHLDALEDERDTLDADLRSAQRQLAMRRPITLEAP</sequence>
<proteinExistence type="predicted"/>
<gene>
    <name evidence="2" type="ORF">H9K76_02035</name>
</gene>
<accession>A0A7G9RQ21</accession>
<dbReference type="Proteomes" id="UP000515811">
    <property type="component" value="Chromosome"/>
</dbReference>
<keyword evidence="3" id="KW-1185">Reference proteome</keyword>
<evidence type="ECO:0000313" key="2">
    <source>
        <dbReference type="EMBL" id="QNN57696.1"/>
    </source>
</evidence>
<protein>
    <submittedName>
        <fullName evidence="2">Uncharacterized protein</fullName>
    </submittedName>
</protein>
<name>A0A7G9RQ21_9BURK</name>
<dbReference type="KEGG" id="drg:H9K76_02035"/>
<feature type="coiled-coil region" evidence="1">
    <location>
        <begin position="94"/>
        <end position="121"/>
    </location>
</feature>